<dbReference type="RefSeq" id="WP_210227719.1">
    <property type="nucleotide sequence ID" value="NZ_CP076022.1"/>
</dbReference>
<comment type="similarity">
    <text evidence="16">In the central section; belongs to the NarJ/NarW family.</text>
</comment>
<keyword evidence="14 22" id="KW-0472">Membrane</keyword>
<evidence type="ECO:0000256" key="19">
    <source>
        <dbReference type="ARBA" id="ARBA00071287"/>
    </source>
</evidence>
<feature type="domain" description="NarG-like" evidence="23">
    <location>
        <begin position="31"/>
        <end position="250"/>
    </location>
</feature>
<dbReference type="GO" id="GO:0009325">
    <property type="term" value="C:nitrate reductase complex"/>
    <property type="evidence" value="ECO:0007669"/>
    <property type="project" value="InterPro"/>
</dbReference>
<sequence length="281" mass="31310">MRALVVPLDVPREVPLDVPPPANVEVGLADVMLWGVLPYVVIAVLILGSIWRYRYDQFGWTTRSSQLYESRLLRIASPLFHFGILAVIVGHFIGLVIPKSWMDAVGINEDRYHFFALSIGSIAGFATLVGIVLLIYRRRTTGPVFMATTVNDKVMYIFLVAAILAGLATTVFSVFDHGIVNYRDTVAPWFRSIFIFSPDIAGMTAASLSFKIHTLWGLALFALWPFTRLVHAFTAPLQYLFRPYIVYRSRGKRPAAGAPTPRGSWAPVGTPDRDRKGTPRA</sequence>
<feature type="transmembrane region" description="Helical" evidence="22">
    <location>
        <begin position="72"/>
        <end position="94"/>
    </location>
</feature>
<evidence type="ECO:0000256" key="20">
    <source>
        <dbReference type="PIRSR" id="PIRSR603816-1"/>
    </source>
</evidence>
<evidence type="ECO:0000256" key="21">
    <source>
        <dbReference type="SAM" id="MobiDB-lite"/>
    </source>
</evidence>
<feature type="transmembrane region" description="Helical" evidence="22">
    <location>
        <begin position="31"/>
        <end position="51"/>
    </location>
</feature>
<evidence type="ECO:0000256" key="9">
    <source>
        <dbReference type="ARBA" id="ARBA00022982"/>
    </source>
</evidence>
<feature type="binding site" description="axial binding residue" evidence="20">
    <location>
        <position position="231"/>
    </location>
    <ligand>
        <name>heme b</name>
        <dbReference type="ChEBI" id="CHEBI:60344"/>
        <label>1</label>
    </ligand>
    <ligandPart>
        <name>Fe</name>
        <dbReference type="ChEBI" id="CHEBI:18248"/>
    </ligandPart>
</feature>
<feature type="binding site" description="axial binding residue" evidence="20">
    <location>
        <position position="91"/>
    </location>
    <ligand>
        <name>heme b</name>
        <dbReference type="ChEBI" id="CHEBI:60344"/>
        <label>1</label>
    </ligand>
    <ligandPart>
        <name>Fe</name>
        <dbReference type="ChEBI" id="CHEBI:18248"/>
    </ligandPart>
</feature>
<name>A0A975M4Y8_9MICC</name>
<evidence type="ECO:0000256" key="17">
    <source>
        <dbReference type="ARBA" id="ARBA00061196"/>
    </source>
</evidence>
<dbReference type="EMBL" id="CP076022">
    <property type="protein sequence ID" value="QWC09684.1"/>
    <property type="molecule type" value="Genomic_DNA"/>
</dbReference>
<reference evidence="24 25" key="1">
    <citation type="submission" date="2021-05" db="EMBL/GenBank/DDBJ databases">
        <title>Novel species in genus Arthrobacter.</title>
        <authorList>
            <person name="Zhang G."/>
        </authorList>
    </citation>
    <scope>NUCLEOTIDE SEQUENCE [LARGE SCALE GENOMIC DNA]</scope>
    <source>
        <strain evidence="25">zg-ZUI227</strain>
    </source>
</reference>
<dbReference type="PANTHER" id="PTHR30598:SF3">
    <property type="entry name" value="RESPIRATORY NITRATE REDUCTASE 1 GAMMA CHAIN"/>
    <property type="match status" value="1"/>
</dbReference>
<dbReference type="Pfam" id="PF02665">
    <property type="entry name" value="Nitrate_red_gam"/>
    <property type="match status" value="1"/>
</dbReference>
<evidence type="ECO:0000256" key="14">
    <source>
        <dbReference type="ARBA" id="ARBA00023136"/>
    </source>
</evidence>
<keyword evidence="8" id="KW-0479">Metal-binding</keyword>
<evidence type="ECO:0000256" key="13">
    <source>
        <dbReference type="ARBA" id="ARBA00023063"/>
    </source>
</evidence>
<dbReference type="GO" id="GO:0009055">
    <property type="term" value="F:electron transfer activity"/>
    <property type="evidence" value="ECO:0007669"/>
    <property type="project" value="TreeGrafter"/>
</dbReference>
<evidence type="ECO:0000256" key="10">
    <source>
        <dbReference type="ARBA" id="ARBA00022989"/>
    </source>
</evidence>
<evidence type="ECO:0000256" key="2">
    <source>
        <dbReference type="ARBA" id="ARBA00001970"/>
    </source>
</evidence>
<dbReference type="NCBIfam" id="TIGR00351">
    <property type="entry name" value="narI"/>
    <property type="match status" value="1"/>
</dbReference>
<dbReference type="InterPro" id="IPR051936">
    <property type="entry name" value="Heme-iron_electron_transfer"/>
</dbReference>
<comment type="subcellular location">
    <subcellularLocation>
        <location evidence="3">Cell membrane</location>
        <topology evidence="3">Multi-pass membrane protein</topology>
    </subcellularLocation>
</comment>
<evidence type="ECO:0000256" key="7">
    <source>
        <dbReference type="ARBA" id="ARBA00022692"/>
    </source>
</evidence>
<evidence type="ECO:0000256" key="16">
    <source>
        <dbReference type="ARBA" id="ARBA00061095"/>
    </source>
</evidence>
<gene>
    <name evidence="24" type="primary">narI</name>
    <name evidence="24" type="ORF">KKR91_14605</name>
</gene>
<keyword evidence="10 22" id="KW-1133">Transmembrane helix</keyword>
<feature type="transmembrane region" description="Helical" evidence="22">
    <location>
        <begin position="114"/>
        <end position="136"/>
    </location>
</feature>
<dbReference type="KEGG" id="ajg:KKR91_14605"/>
<feature type="binding site" description="axial binding residue" evidence="20">
    <location>
        <position position="213"/>
    </location>
    <ligand>
        <name>heme b</name>
        <dbReference type="ChEBI" id="CHEBI:60344"/>
        <label>1</label>
    </ligand>
    <ligandPart>
        <name>Fe</name>
        <dbReference type="ChEBI" id="CHEBI:18248"/>
    </ligandPart>
</feature>
<feature type="transmembrane region" description="Helical" evidence="22">
    <location>
        <begin position="156"/>
        <end position="175"/>
    </location>
</feature>
<dbReference type="GO" id="GO:0005886">
    <property type="term" value="C:plasma membrane"/>
    <property type="evidence" value="ECO:0007669"/>
    <property type="project" value="UniProtKB-SubCell"/>
</dbReference>
<dbReference type="GO" id="GO:0020037">
    <property type="term" value="F:heme binding"/>
    <property type="evidence" value="ECO:0007669"/>
    <property type="project" value="TreeGrafter"/>
</dbReference>
<dbReference type="AlphaFoldDB" id="A0A975M4Y8"/>
<dbReference type="InterPro" id="IPR003816">
    <property type="entry name" value="Nitrate_red_gam"/>
</dbReference>
<evidence type="ECO:0000256" key="1">
    <source>
        <dbReference type="ARBA" id="ARBA00001942"/>
    </source>
</evidence>
<organism evidence="24 25">
    <name type="scientific">Arthrobacter jiangjiafuii</name>
    <dbReference type="NCBI Taxonomy" id="2817475"/>
    <lineage>
        <taxon>Bacteria</taxon>
        <taxon>Bacillati</taxon>
        <taxon>Actinomycetota</taxon>
        <taxon>Actinomycetes</taxon>
        <taxon>Micrococcales</taxon>
        <taxon>Micrococcaceae</taxon>
        <taxon>Arthrobacter</taxon>
    </lineage>
</organism>
<keyword evidence="4" id="KW-0813">Transport</keyword>
<feature type="transmembrane region" description="Helical" evidence="22">
    <location>
        <begin position="215"/>
        <end position="241"/>
    </location>
</feature>
<evidence type="ECO:0000256" key="5">
    <source>
        <dbReference type="ARBA" id="ARBA00022475"/>
    </source>
</evidence>
<keyword evidence="12 20" id="KW-0408">Iron</keyword>
<evidence type="ECO:0000256" key="3">
    <source>
        <dbReference type="ARBA" id="ARBA00004651"/>
    </source>
</evidence>
<evidence type="ECO:0000313" key="25">
    <source>
        <dbReference type="Proteomes" id="UP000676885"/>
    </source>
</evidence>
<feature type="compositionally biased region" description="Basic and acidic residues" evidence="21">
    <location>
        <begin position="271"/>
        <end position="281"/>
    </location>
</feature>
<evidence type="ECO:0000256" key="4">
    <source>
        <dbReference type="ARBA" id="ARBA00022448"/>
    </source>
</evidence>
<keyword evidence="13" id="KW-0534">Nitrate assimilation</keyword>
<comment type="function">
    <text evidence="15">Does not seem to have nitrate reductase activity.</text>
</comment>
<keyword evidence="7 22" id="KW-0812">Transmembrane</keyword>
<dbReference type="GO" id="GO:0019645">
    <property type="term" value="P:anaerobic electron transport chain"/>
    <property type="evidence" value="ECO:0007669"/>
    <property type="project" value="TreeGrafter"/>
</dbReference>
<dbReference type="Proteomes" id="UP000676885">
    <property type="component" value="Chromosome"/>
</dbReference>
<dbReference type="InterPro" id="IPR023234">
    <property type="entry name" value="NarG-like_domain"/>
</dbReference>
<keyword evidence="11 24" id="KW-0560">Oxidoreductase</keyword>
<keyword evidence="6 20" id="KW-0349">Heme</keyword>
<evidence type="ECO:0000259" key="23">
    <source>
        <dbReference type="Pfam" id="PF02665"/>
    </source>
</evidence>
<evidence type="ECO:0000256" key="11">
    <source>
        <dbReference type="ARBA" id="ARBA00023002"/>
    </source>
</evidence>
<comment type="cofactor">
    <cofactor evidence="2">
        <name>heme b</name>
        <dbReference type="ChEBI" id="CHEBI:60344"/>
    </cofactor>
</comment>
<dbReference type="GO" id="GO:0042128">
    <property type="term" value="P:nitrate assimilation"/>
    <property type="evidence" value="ECO:0007669"/>
    <property type="project" value="UniProtKB-KW"/>
</dbReference>
<dbReference type="Gene3D" id="1.20.950.20">
    <property type="entry name" value="Transmembrane di-heme cytochromes, Chain C"/>
    <property type="match status" value="1"/>
</dbReference>
<protein>
    <recommendedName>
        <fullName evidence="19">Nitrate reductase-like protein NarX</fullName>
    </recommendedName>
</protein>
<comment type="similarity">
    <text evidence="18">In the N-terminal section; belongs to the nitrate reductase alpha subunit family.</text>
</comment>
<comment type="cofactor">
    <cofactor evidence="1">
        <name>Mo-bis(molybdopterin guanine dinucleotide)</name>
        <dbReference type="ChEBI" id="CHEBI:60539"/>
    </cofactor>
</comment>
<evidence type="ECO:0000256" key="18">
    <source>
        <dbReference type="ARBA" id="ARBA00061480"/>
    </source>
</evidence>
<dbReference type="SUPFAM" id="SSF103501">
    <property type="entry name" value="Respiratory nitrate reductase 1 gamma chain"/>
    <property type="match status" value="1"/>
</dbReference>
<dbReference type="InterPro" id="IPR036197">
    <property type="entry name" value="NarG-like_sf"/>
</dbReference>
<evidence type="ECO:0000256" key="8">
    <source>
        <dbReference type="ARBA" id="ARBA00022723"/>
    </source>
</evidence>
<keyword evidence="5" id="KW-1003">Cell membrane</keyword>
<dbReference type="PANTHER" id="PTHR30598">
    <property type="entry name" value="NITRATE REDUCTASE PRIVATE CHAPERONE, REDOX ENZYME MATURATION PROTEIN REMP FAMILY"/>
    <property type="match status" value="1"/>
</dbReference>
<evidence type="ECO:0000256" key="15">
    <source>
        <dbReference type="ARBA" id="ARBA00056200"/>
    </source>
</evidence>
<evidence type="ECO:0000256" key="6">
    <source>
        <dbReference type="ARBA" id="ARBA00022617"/>
    </source>
</evidence>
<dbReference type="GO" id="GO:0046872">
    <property type="term" value="F:metal ion binding"/>
    <property type="evidence" value="ECO:0007669"/>
    <property type="project" value="UniProtKB-KW"/>
</dbReference>
<dbReference type="FunFam" id="1.20.950.20:FF:000001">
    <property type="entry name" value="Respiratory nitrate reductase subunit gamma"/>
    <property type="match status" value="1"/>
</dbReference>
<keyword evidence="25" id="KW-1185">Reference proteome</keyword>
<evidence type="ECO:0000256" key="22">
    <source>
        <dbReference type="SAM" id="Phobius"/>
    </source>
</evidence>
<feature type="region of interest" description="Disordered" evidence="21">
    <location>
        <begin position="253"/>
        <end position="281"/>
    </location>
</feature>
<feature type="binding site" description="axial binding residue" evidence="20">
    <location>
        <position position="81"/>
    </location>
    <ligand>
        <name>heme b</name>
        <dbReference type="ChEBI" id="CHEBI:60344"/>
        <label>1</label>
    </ligand>
    <ligandPart>
        <name>Fe</name>
        <dbReference type="ChEBI" id="CHEBI:18248"/>
    </ligandPart>
</feature>
<evidence type="ECO:0000256" key="12">
    <source>
        <dbReference type="ARBA" id="ARBA00023004"/>
    </source>
</evidence>
<keyword evidence="9" id="KW-0249">Electron transport</keyword>
<dbReference type="GO" id="GO:0008940">
    <property type="term" value="F:nitrate reductase activity"/>
    <property type="evidence" value="ECO:0007669"/>
    <property type="project" value="InterPro"/>
</dbReference>
<proteinExistence type="inferred from homology"/>
<evidence type="ECO:0000313" key="24">
    <source>
        <dbReference type="EMBL" id="QWC09684.1"/>
    </source>
</evidence>
<accession>A0A975M4Y8</accession>
<comment type="similarity">
    <text evidence="17">In the C-terminal section; belongs to the nitrate reductase gamma subunit family.</text>
</comment>